<dbReference type="HOGENOM" id="CLU_3100164_0_0_9"/>
<protein>
    <submittedName>
        <fullName evidence="2">Uncharacterized protein</fullName>
    </submittedName>
</protein>
<proteinExistence type="predicted"/>
<evidence type="ECO:0000256" key="1">
    <source>
        <dbReference type="SAM" id="Phobius"/>
    </source>
</evidence>
<organism evidence="2 3">
    <name type="scientific">Lentilactobacillus hilgardii (strain ATCC 8290 / DSM 20176 / CCUG 30140 / JCM 1155 / KCTC 3500 / NBRC 15886 / NCIMB 8040 / NRRL B-1843 / 9)</name>
    <dbReference type="NCBI Taxonomy" id="1423757"/>
    <lineage>
        <taxon>Bacteria</taxon>
        <taxon>Bacillati</taxon>
        <taxon>Bacillota</taxon>
        <taxon>Bacilli</taxon>
        <taxon>Lactobacillales</taxon>
        <taxon>Lactobacillaceae</taxon>
        <taxon>Lentilactobacillus</taxon>
    </lineage>
</organism>
<dbReference type="AlphaFoldDB" id="C0XFW6"/>
<keyword evidence="1" id="KW-0812">Transmembrane</keyword>
<feature type="transmembrane region" description="Helical" evidence="1">
    <location>
        <begin position="21"/>
        <end position="46"/>
    </location>
</feature>
<dbReference type="Proteomes" id="UP000003752">
    <property type="component" value="Unassembled WGS sequence"/>
</dbReference>
<accession>C0XFW6</accession>
<reference evidence="2 3" key="1">
    <citation type="submission" date="2009-01" db="EMBL/GenBank/DDBJ databases">
        <authorList>
            <person name="Qin X."/>
            <person name="Bachman B."/>
            <person name="Battles P."/>
            <person name="Bell A."/>
            <person name="Bess C."/>
            <person name="Bickham C."/>
            <person name="Chaboub L."/>
            <person name="Chen D."/>
            <person name="Coyle M."/>
            <person name="Deiros D.R."/>
            <person name="Dinh H."/>
            <person name="Forbes L."/>
            <person name="Fowler G."/>
            <person name="Francisco L."/>
            <person name="Fu Q."/>
            <person name="Gubbala S."/>
            <person name="Hale W."/>
            <person name="Han Y."/>
            <person name="Hemphill L."/>
            <person name="Highlander S.K."/>
            <person name="Hirani K."/>
            <person name="Hogues M."/>
            <person name="Jackson L."/>
            <person name="Jakkamsetti A."/>
            <person name="Javaid M."/>
            <person name="Jiang H."/>
            <person name="Korchina V."/>
            <person name="Kovar C."/>
            <person name="Lara F."/>
            <person name="Lee S."/>
            <person name="Mata R."/>
            <person name="Mathew T."/>
            <person name="Moen C."/>
            <person name="Morales K."/>
            <person name="Munidasa M."/>
            <person name="Nazareth L."/>
            <person name="Ngo R."/>
            <person name="Nguyen L."/>
            <person name="Okwuonu G."/>
            <person name="Ongeri F."/>
            <person name="Patil S."/>
            <person name="Petrosino J."/>
            <person name="Pham C."/>
            <person name="Pham P."/>
            <person name="Pu L.-L."/>
            <person name="Puazo M."/>
            <person name="Raj R."/>
            <person name="Reid J."/>
            <person name="Rouhana J."/>
            <person name="Saada N."/>
            <person name="Shang Y."/>
            <person name="Simmons D."/>
            <person name="Thornton R."/>
            <person name="Warren J."/>
            <person name="Weissenberger G."/>
            <person name="Zhang J."/>
            <person name="Zhang L."/>
            <person name="Zhou C."/>
            <person name="Zhu D."/>
            <person name="Muzny D."/>
            <person name="Worley K."/>
            <person name="Gibbs R."/>
        </authorList>
    </citation>
    <scope>NUCLEOTIDE SEQUENCE [LARGE SCALE GENOMIC DNA]</scope>
    <source>
        <strain evidence="3">ATCC 8290 / DSM 20176 / CCUG 30140 / JCM 1155 / KCTC 3500 / NBRC 15886 / NCIMB 8040 / NRRL B-1843 / 9</strain>
    </source>
</reference>
<evidence type="ECO:0000313" key="2">
    <source>
        <dbReference type="EMBL" id="EEI25682.1"/>
    </source>
</evidence>
<keyword evidence="1" id="KW-1133">Transmembrane helix</keyword>
<name>C0XFW6_LENH9</name>
<keyword evidence="1" id="KW-0472">Membrane</keyword>
<evidence type="ECO:0000313" key="3">
    <source>
        <dbReference type="Proteomes" id="UP000003752"/>
    </source>
</evidence>
<comment type="caution">
    <text evidence="2">The sequence shown here is derived from an EMBL/GenBank/DDBJ whole genome shotgun (WGS) entry which is preliminary data.</text>
</comment>
<gene>
    <name evidence="2" type="ORF">HMPREF0519_0127</name>
</gene>
<keyword evidence="3" id="KW-1185">Reference proteome</keyword>
<dbReference type="EMBL" id="ACGP01000009">
    <property type="protein sequence ID" value="EEI25682.1"/>
    <property type="molecule type" value="Genomic_DNA"/>
</dbReference>
<sequence>MNIFFWDKSLKINWYRLVIKIGIYINMKLNAYIKGLLTDLLILVLAKNWTM</sequence>